<dbReference type="OrthoDB" id="9785973at2"/>
<dbReference type="Gene3D" id="1.10.260.40">
    <property type="entry name" value="lambda repressor-like DNA-binding domains"/>
    <property type="match status" value="1"/>
</dbReference>
<dbReference type="PROSITE" id="PS50943">
    <property type="entry name" value="HTH_CROC1"/>
    <property type="match status" value="1"/>
</dbReference>
<reference evidence="2 3" key="1">
    <citation type="submission" date="2015-09" db="EMBL/GenBank/DDBJ databases">
        <title>Sorangium comparison.</title>
        <authorList>
            <person name="Zaburannyi N."/>
            <person name="Bunk B."/>
            <person name="Overmann J."/>
            <person name="Mueller R."/>
        </authorList>
    </citation>
    <scope>NUCLEOTIDE SEQUENCE [LARGE SCALE GENOMIC DNA]</scope>
    <source>
        <strain evidence="2 3">So ce26</strain>
    </source>
</reference>
<evidence type="ECO:0000259" key="1">
    <source>
        <dbReference type="PROSITE" id="PS50943"/>
    </source>
</evidence>
<dbReference type="PANTHER" id="PTHR35010">
    <property type="entry name" value="BLL4672 PROTEIN-RELATED"/>
    <property type="match status" value="1"/>
</dbReference>
<evidence type="ECO:0000313" key="2">
    <source>
        <dbReference type="EMBL" id="AUX43423.1"/>
    </source>
</evidence>
<dbReference type="Gene3D" id="3.30.450.180">
    <property type="match status" value="1"/>
</dbReference>
<dbReference type="Proteomes" id="UP000238348">
    <property type="component" value="Chromosome"/>
</dbReference>
<dbReference type="Pfam" id="PF17765">
    <property type="entry name" value="MLTR_LBD"/>
    <property type="match status" value="1"/>
</dbReference>
<accession>A0A2L0EVT8</accession>
<organism evidence="2 3">
    <name type="scientific">Sorangium cellulosum</name>
    <name type="common">Polyangium cellulosum</name>
    <dbReference type="NCBI Taxonomy" id="56"/>
    <lineage>
        <taxon>Bacteria</taxon>
        <taxon>Pseudomonadati</taxon>
        <taxon>Myxococcota</taxon>
        <taxon>Polyangia</taxon>
        <taxon>Polyangiales</taxon>
        <taxon>Polyangiaceae</taxon>
        <taxon>Sorangium</taxon>
    </lineage>
</organism>
<dbReference type="GO" id="GO:0003677">
    <property type="term" value="F:DNA binding"/>
    <property type="evidence" value="ECO:0007669"/>
    <property type="project" value="InterPro"/>
</dbReference>
<dbReference type="CDD" id="cd00093">
    <property type="entry name" value="HTH_XRE"/>
    <property type="match status" value="1"/>
</dbReference>
<name>A0A2L0EVT8_SORCE</name>
<dbReference type="EMBL" id="CP012673">
    <property type="protein sequence ID" value="AUX43423.1"/>
    <property type="molecule type" value="Genomic_DNA"/>
</dbReference>
<dbReference type="PANTHER" id="PTHR35010:SF4">
    <property type="entry name" value="BLL5781 PROTEIN"/>
    <property type="match status" value="1"/>
</dbReference>
<dbReference type="AlphaFoldDB" id="A0A2L0EVT8"/>
<dbReference type="RefSeq" id="WP_104982100.1">
    <property type="nucleotide sequence ID" value="NZ_CP012673.1"/>
</dbReference>
<dbReference type="SMART" id="SM00530">
    <property type="entry name" value="HTH_XRE"/>
    <property type="match status" value="1"/>
</dbReference>
<proteinExistence type="predicted"/>
<evidence type="ECO:0000313" key="3">
    <source>
        <dbReference type="Proteomes" id="UP000238348"/>
    </source>
</evidence>
<feature type="domain" description="HTH cro/C1-type" evidence="1">
    <location>
        <begin position="12"/>
        <end position="66"/>
    </location>
</feature>
<dbReference type="InterPro" id="IPR041413">
    <property type="entry name" value="MLTR_LBD"/>
</dbReference>
<dbReference type="Pfam" id="PF01381">
    <property type="entry name" value="HTH_3"/>
    <property type="match status" value="1"/>
</dbReference>
<protein>
    <submittedName>
        <fullName evidence="2">XRE family transcriptional regulator</fullName>
    </submittedName>
</protein>
<dbReference type="InterPro" id="IPR010982">
    <property type="entry name" value="Lambda_DNA-bd_dom_sf"/>
</dbReference>
<sequence>MTSAQRQVGDLLRAWRQRRRMSQLDLACEADISTRHLSFLETGRAQPSRDMVVLLAERLDVPLRDRNQLLVAAGYAPLYPERSLDDPALAAARRAVELVLAGHEPYPAIAIDRHWHLVAANGAIGPLLAGAAPDLLRPPVNVLRLSLHPAGIAPRIENLPEWRGHLLGRLRRQVEISGDPGLEKLLAELEVYPVADGSRRAEAARGHDHAPIAVPLRFRTEAGTLSFLSTTMVFGTPVDVTLSELAVESFFPADQATAEALRGSAHRCKAMS</sequence>
<gene>
    <name evidence="2" type="ORF">SOCE26_048710</name>
</gene>
<dbReference type="InterPro" id="IPR001387">
    <property type="entry name" value="Cro/C1-type_HTH"/>
</dbReference>
<dbReference type="SUPFAM" id="SSF47413">
    <property type="entry name" value="lambda repressor-like DNA-binding domains"/>
    <property type="match status" value="1"/>
</dbReference>